<organism evidence="1 2">
    <name type="scientific">Chenggangzhangella methanolivorans</name>
    <dbReference type="NCBI Taxonomy" id="1437009"/>
    <lineage>
        <taxon>Bacteria</taxon>
        <taxon>Pseudomonadati</taxon>
        <taxon>Pseudomonadota</taxon>
        <taxon>Alphaproteobacteria</taxon>
        <taxon>Hyphomicrobiales</taxon>
        <taxon>Methylopilaceae</taxon>
        <taxon>Chenggangzhangella</taxon>
    </lineage>
</organism>
<evidence type="ECO:0000313" key="2">
    <source>
        <dbReference type="Proteomes" id="UP000825701"/>
    </source>
</evidence>
<keyword evidence="2" id="KW-1185">Reference proteome</keyword>
<dbReference type="EMBL" id="CP081869">
    <property type="protein sequence ID" value="QZN98516.1"/>
    <property type="molecule type" value="Genomic_DNA"/>
</dbReference>
<evidence type="ECO:0008006" key="3">
    <source>
        <dbReference type="Google" id="ProtNLM"/>
    </source>
</evidence>
<proteinExistence type="predicted"/>
<dbReference type="Proteomes" id="UP000825701">
    <property type="component" value="Chromosome"/>
</dbReference>
<dbReference type="SUPFAM" id="SSF53756">
    <property type="entry name" value="UDP-Glycosyltransferase/glycogen phosphorylase"/>
    <property type="match status" value="2"/>
</dbReference>
<sequence>MAEITNGATRIFIVADAVGATQLISFLQPFQDRISAGEVSLAFEAHGKDQAALIRRYEDYRPDILVMSRYSLADGAPLIERAREARIPVVFHIDDDLLNVPTNIGPKKYEAYTRPERLAALRSNMDAADVIYVSTHGLAETFAGYRLKAPLVTGDLYCSVDPAALREPRPSAAPIVGYMGSEGHSADLALVVPVLERLMEEIPTLRFETYGTIKFPPELARFGDRVGHHAPHMNYAAFLAKLCTLGWWVGLAPLEPTVFNNCKADTKWVEYSFAGIATVASDGPVYASACAGGSGLLAEGEAEWGDAIRRLLRDDVRQDVVGRARRKLASHYSHDLLQRQILQIFELAAEKSKERPAPRPSDEVAAVLA</sequence>
<name>A0A9E6UJV1_9HYPH</name>
<accession>A0A9E6UJV1</accession>
<evidence type="ECO:0000313" key="1">
    <source>
        <dbReference type="EMBL" id="QZN98516.1"/>
    </source>
</evidence>
<dbReference type="KEGG" id="cmet:K6K41_15830"/>
<gene>
    <name evidence="1" type="ORF">K6K41_15830</name>
</gene>
<reference evidence="1" key="1">
    <citation type="submission" date="2021-08" db="EMBL/GenBank/DDBJ databases">
        <authorList>
            <person name="Zhang H."/>
            <person name="Xu M."/>
            <person name="Yu Z."/>
            <person name="Yang L."/>
            <person name="Cai Y."/>
        </authorList>
    </citation>
    <scope>NUCLEOTIDE SEQUENCE</scope>
    <source>
        <strain evidence="1">CHL1</strain>
    </source>
</reference>
<dbReference type="AlphaFoldDB" id="A0A9E6UJV1"/>
<protein>
    <recommendedName>
        <fullName evidence="3">Glycosyltransferase</fullName>
    </recommendedName>
</protein>
<dbReference type="Gene3D" id="3.40.50.2000">
    <property type="entry name" value="Glycogen Phosphorylase B"/>
    <property type="match status" value="1"/>
</dbReference>
<dbReference type="RefSeq" id="WP_261401446.1">
    <property type="nucleotide sequence ID" value="NZ_CP081869.1"/>
</dbReference>